<reference evidence="2 3" key="1">
    <citation type="submission" date="2016-02" db="EMBL/GenBank/DDBJ databases">
        <title>Genome analysis of coral dinoflagellate symbionts highlights evolutionary adaptations to a symbiotic lifestyle.</title>
        <authorList>
            <person name="Aranda M."/>
            <person name="Li Y."/>
            <person name="Liew Y.J."/>
            <person name="Baumgarten S."/>
            <person name="Simakov O."/>
            <person name="Wilson M."/>
            <person name="Piel J."/>
            <person name="Ashoor H."/>
            <person name="Bougouffa S."/>
            <person name="Bajic V.B."/>
            <person name="Ryu T."/>
            <person name="Ravasi T."/>
            <person name="Bayer T."/>
            <person name="Micklem G."/>
            <person name="Kim H."/>
            <person name="Bhak J."/>
            <person name="Lajeunesse T.C."/>
            <person name="Voolstra C.R."/>
        </authorList>
    </citation>
    <scope>NUCLEOTIDE SEQUENCE [LARGE SCALE GENOMIC DNA]</scope>
    <source>
        <strain evidence="2 3">CCMP2467</strain>
    </source>
</reference>
<keyword evidence="3" id="KW-1185">Reference proteome</keyword>
<comment type="caution">
    <text evidence="2">The sequence shown here is derived from an EMBL/GenBank/DDBJ whole genome shotgun (WGS) entry which is preliminary data.</text>
</comment>
<name>A0A1Q9D2Y7_SYMMI</name>
<keyword evidence="1" id="KW-0472">Membrane</keyword>
<sequence>MSDIPEHDLDEQINALYLQLIAAQANLAELQKQLALTNPEPVPDAVPGAPAIATSSGQFAPGNATAKLANASEQLRKLLLDHGSFDKVEGVLEKWHIQKKNSAESGGKVTKHWLMEVRKFTQTMADNSFEWARRKAFSLETGFSSTRICHMCEQEQDIRIRTADCGFEATERYHIAGLTEGLLQTSDGVVRPARLHSSFKAYATMPPEVTAQDKKPVRFDLVVEMPYEEYMAGQESFDKELVRELSEAVFIPEDLVDILDVKEERPGAIEFTMSFSVEPRCLQELGPEVDLLSFGIDTKEGCNLVAPVEYMNELQTQLSNPDSALFYQTDLVMLNKVNADRSFGFSQQFFCSKEPFWQFAAVVLTESECPFDLVKLGGFALVGGTVAVTLVLAVVARLARECGGCIRLAKVRLFDVLTPLMGLYTTAGDYAWLIYLSGAESVLCPSRSISFGRAAKALEWIWFRIGYVCCYLAGTTQALPRAIHTGRGAPYLLVALTF</sequence>
<gene>
    <name evidence="2" type="ORF">AK812_SmicGene29019</name>
</gene>
<evidence type="ECO:0000313" key="2">
    <source>
        <dbReference type="EMBL" id="OLP89514.1"/>
    </source>
</evidence>
<keyword evidence="1" id="KW-0812">Transmembrane</keyword>
<accession>A0A1Q9D2Y7</accession>
<organism evidence="2 3">
    <name type="scientific">Symbiodinium microadriaticum</name>
    <name type="common">Dinoflagellate</name>
    <name type="synonym">Zooxanthella microadriatica</name>
    <dbReference type="NCBI Taxonomy" id="2951"/>
    <lineage>
        <taxon>Eukaryota</taxon>
        <taxon>Sar</taxon>
        <taxon>Alveolata</taxon>
        <taxon>Dinophyceae</taxon>
        <taxon>Suessiales</taxon>
        <taxon>Symbiodiniaceae</taxon>
        <taxon>Symbiodinium</taxon>
    </lineage>
</organism>
<evidence type="ECO:0000256" key="1">
    <source>
        <dbReference type="SAM" id="Phobius"/>
    </source>
</evidence>
<feature type="transmembrane region" description="Helical" evidence="1">
    <location>
        <begin position="376"/>
        <end position="399"/>
    </location>
</feature>
<dbReference type="AlphaFoldDB" id="A0A1Q9D2Y7"/>
<protein>
    <submittedName>
        <fullName evidence="2">Uncharacterized protein</fullName>
    </submittedName>
</protein>
<evidence type="ECO:0000313" key="3">
    <source>
        <dbReference type="Proteomes" id="UP000186817"/>
    </source>
</evidence>
<proteinExistence type="predicted"/>
<dbReference type="Proteomes" id="UP000186817">
    <property type="component" value="Unassembled WGS sequence"/>
</dbReference>
<dbReference type="OrthoDB" id="10531197at2759"/>
<dbReference type="EMBL" id="LSRX01000756">
    <property type="protein sequence ID" value="OLP89514.1"/>
    <property type="molecule type" value="Genomic_DNA"/>
</dbReference>
<keyword evidence="1" id="KW-1133">Transmembrane helix</keyword>